<name>A0A024TIH2_9STRA</name>
<proteinExistence type="predicted"/>
<evidence type="ECO:0000256" key="1">
    <source>
        <dbReference type="SAM" id="MobiDB-lite"/>
    </source>
</evidence>
<organism evidence="2">
    <name type="scientific">Aphanomyces invadans</name>
    <dbReference type="NCBI Taxonomy" id="157072"/>
    <lineage>
        <taxon>Eukaryota</taxon>
        <taxon>Sar</taxon>
        <taxon>Stramenopiles</taxon>
        <taxon>Oomycota</taxon>
        <taxon>Saprolegniomycetes</taxon>
        <taxon>Saprolegniales</taxon>
        <taxon>Verrucalvaceae</taxon>
        <taxon>Aphanomyces</taxon>
    </lineage>
</organism>
<protein>
    <submittedName>
        <fullName evidence="2">Uncharacterized protein</fullName>
    </submittedName>
</protein>
<accession>A0A024TIH2</accession>
<feature type="region of interest" description="Disordered" evidence="1">
    <location>
        <begin position="416"/>
        <end position="443"/>
    </location>
</feature>
<dbReference type="VEuPathDB" id="FungiDB:H310_12270"/>
<evidence type="ECO:0000313" key="2">
    <source>
        <dbReference type="EMBL" id="ETV93930.1"/>
    </source>
</evidence>
<dbReference type="EMBL" id="KI913988">
    <property type="protein sequence ID" value="ETV93930.1"/>
    <property type="molecule type" value="Genomic_DNA"/>
</dbReference>
<reference evidence="2" key="1">
    <citation type="submission" date="2013-12" db="EMBL/GenBank/DDBJ databases">
        <title>The Genome Sequence of Aphanomyces invadans NJM9701.</title>
        <authorList>
            <consortium name="The Broad Institute Genomics Platform"/>
            <person name="Russ C."/>
            <person name="Tyler B."/>
            <person name="van West P."/>
            <person name="Dieguez-Uribeondo J."/>
            <person name="Young S.K."/>
            <person name="Zeng Q."/>
            <person name="Gargeya S."/>
            <person name="Fitzgerald M."/>
            <person name="Abouelleil A."/>
            <person name="Alvarado L."/>
            <person name="Chapman S.B."/>
            <person name="Gainer-Dewar J."/>
            <person name="Goldberg J."/>
            <person name="Griggs A."/>
            <person name="Gujja S."/>
            <person name="Hansen M."/>
            <person name="Howarth C."/>
            <person name="Imamovic A."/>
            <person name="Ireland A."/>
            <person name="Larimer J."/>
            <person name="McCowan C."/>
            <person name="Murphy C."/>
            <person name="Pearson M."/>
            <person name="Poon T.W."/>
            <person name="Priest M."/>
            <person name="Roberts A."/>
            <person name="Saif S."/>
            <person name="Shea T."/>
            <person name="Sykes S."/>
            <person name="Wortman J."/>
            <person name="Nusbaum C."/>
            <person name="Birren B."/>
        </authorList>
    </citation>
    <scope>NUCLEOTIDE SEQUENCE [LARGE SCALE GENOMIC DNA]</scope>
    <source>
        <strain evidence="2">NJM9701</strain>
    </source>
</reference>
<dbReference type="GeneID" id="20089320"/>
<gene>
    <name evidence="2" type="ORF">H310_12270</name>
</gene>
<feature type="compositionally biased region" description="Low complexity" evidence="1">
    <location>
        <begin position="422"/>
        <end position="433"/>
    </location>
</feature>
<dbReference type="OrthoDB" id="67935at2759"/>
<dbReference type="RefSeq" id="XP_008877491.1">
    <property type="nucleotide sequence ID" value="XM_008879269.1"/>
</dbReference>
<dbReference type="AlphaFoldDB" id="A0A024TIH2"/>
<sequence length="443" mass="49365">MDISTFDIDWTQDACDFDFLLPEDERTATVVEASCNSADDSVTATSQPQRRRRKRTNLLQIELLSLHQEAANLARQLENLQAHRAACLDGLTDTEMKWEKIARNQLQLKLKAIRENHDLRTALADQSKLQQALEDVLLKKPRVMLMKVEDDQWRLLKLGANGEKRLAAIHAIAERQMELMESDMLSLGLVDTNDDLLIVRHNDVAMFSEGIRATAVAGSLAAVGVAAWRTLAIVLGKSCAVGHSCSYAIDSNTLYTRTIFRRPEGRATVSTSVIMKRFVLNDGTTVRVVFRTIFDDEAMPILGKTYAVDQYGWCDRIARRCNMTGVRRCGCRIHMEEHADGSVLYKSFVKSHFVLPNPEDVNDLTALLGELYLEQVALTPPQPPPVDSIAMAKAVFDITFRHFEVVLHDELAKERTKGHVPASSTETASSTDAVISIGSAMPT</sequence>